<gene>
    <name evidence="1" type="ORF">BGE01nite_40510</name>
</gene>
<protein>
    <submittedName>
        <fullName evidence="1">Uncharacterized protein</fullName>
    </submittedName>
</protein>
<comment type="caution">
    <text evidence="1">The sequence shown here is derived from an EMBL/GenBank/DDBJ whole genome shotgun (WGS) entry which is preliminary data.</text>
</comment>
<dbReference type="Proteomes" id="UP000321577">
    <property type="component" value="Unassembled WGS sequence"/>
</dbReference>
<dbReference type="EMBL" id="BKAG01000035">
    <property type="protein sequence ID" value="GEP44760.1"/>
    <property type="molecule type" value="Genomic_DNA"/>
</dbReference>
<sequence>MVFGESIEEPSEKTVMSTFGSLSKGEVQEVTLIEARMSANKEATMRRGGRRMEFPQETKDVTEMQGLRRGGDGGYCGSGRLFMIYDL</sequence>
<evidence type="ECO:0000313" key="1">
    <source>
        <dbReference type="EMBL" id="GEP44760.1"/>
    </source>
</evidence>
<evidence type="ECO:0000313" key="2">
    <source>
        <dbReference type="Proteomes" id="UP000321577"/>
    </source>
</evidence>
<dbReference type="AlphaFoldDB" id="A0A512MDE6"/>
<organism evidence="1 2">
    <name type="scientific">Brevifollis gellanilyticus</name>
    <dbReference type="NCBI Taxonomy" id="748831"/>
    <lineage>
        <taxon>Bacteria</taxon>
        <taxon>Pseudomonadati</taxon>
        <taxon>Verrucomicrobiota</taxon>
        <taxon>Verrucomicrobiia</taxon>
        <taxon>Verrucomicrobiales</taxon>
        <taxon>Verrucomicrobiaceae</taxon>
    </lineage>
</organism>
<reference evidence="1 2" key="1">
    <citation type="submission" date="2019-07" db="EMBL/GenBank/DDBJ databases">
        <title>Whole genome shotgun sequence of Brevifollis gellanilyticus NBRC 108608.</title>
        <authorList>
            <person name="Hosoyama A."/>
            <person name="Uohara A."/>
            <person name="Ohji S."/>
            <person name="Ichikawa N."/>
        </authorList>
    </citation>
    <scope>NUCLEOTIDE SEQUENCE [LARGE SCALE GENOMIC DNA]</scope>
    <source>
        <strain evidence="1 2">NBRC 108608</strain>
    </source>
</reference>
<proteinExistence type="predicted"/>
<name>A0A512MDE6_9BACT</name>
<accession>A0A512MDE6</accession>
<keyword evidence="2" id="KW-1185">Reference proteome</keyword>